<feature type="domain" description="Glycosyltransferase subfamily 4-like N-terminal" evidence="4">
    <location>
        <begin position="20"/>
        <end position="191"/>
    </location>
</feature>
<accession>A0A849BYX6</accession>
<proteinExistence type="predicted"/>
<name>A0A849BYX6_9ACTN</name>
<reference evidence="5 6" key="1">
    <citation type="submission" date="2020-05" db="EMBL/GenBank/DDBJ databases">
        <title>MicrobeNet Type strains.</title>
        <authorList>
            <person name="Nicholson A.C."/>
        </authorList>
    </citation>
    <scope>NUCLEOTIDE SEQUENCE [LARGE SCALE GENOMIC DNA]</scope>
    <source>
        <strain evidence="5 6">JCM 14547</strain>
    </source>
</reference>
<dbReference type="InterPro" id="IPR001296">
    <property type="entry name" value="Glyco_trans_1"/>
</dbReference>
<organism evidence="5 6">
    <name type="scientific">Pseudokineococcus marinus</name>
    <dbReference type="NCBI Taxonomy" id="351215"/>
    <lineage>
        <taxon>Bacteria</taxon>
        <taxon>Bacillati</taxon>
        <taxon>Actinomycetota</taxon>
        <taxon>Actinomycetes</taxon>
        <taxon>Kineosporiales</taxon>
        <taxon>Kineosporiaceae</taxon>
        <taxon>Pseudokineococcus</taxon>
    </lineage>
</organism>
<dbReference type="InterPro" id="IPR050194">
    <property type="entry name" value="Glycosyltransferase_grp1"/>
</dbReference>
<evidence type="ECO:0000313" key="5">
    <source>
        <dbReference type="EMBL" id="NNH24616.1"/>
    </source>
</evidence>
<dbReference type="GO" id="GO:1901137">
    <property type="term" value="P:carbohydrate derivative biosynthetic process"/>
    <property type="evidence" value="ECO:0007669"/>
    <property type="project" value="UniProtKB-ARBA"/>
</dbReference>
<evidence type="ECO:0000259" key="3">
    <source>
        <dbReference type="Pfam" id="PF00534"/>
    </source>
</evidence>
<evidence type="ECO:0000256" key="2">
    <source>
        <dbReference type="ARBA" id="ARBA00022679"/>
    </source>
</evidence>
<evidence type="ECO:0000313" key="6">
    <source>
        <dbReference type="Proteomes" id="UP000555552"/>
    </source>
</evidence>
<dbReference type="PANTHER" id="PTHR45947">
    <property type="entry name" value="SULFOQUINOVOSYL TRANSFERASE SQD2"/>
    <property type="match status" value="1"/>
</dbReference>
<dbReference type="PANTHER" id="PTHR45947:SF3">
    <property type="entry name" value="SULFOQUINOVOSYL TRANSFERASE SQD2"/>
    <property type="match status" value="1"/>
</dbReference>
<sequence length="366" mass="39174">MAPPAPSVALVHERFTEWAGSEMVVEQLAHEWPSALVHAPVVQEGVVPADLRPRLRPGRLSPLARPGGGYAHLLPALPLAHARTRLPDADVVVASHHAFATQVVHATSAPVVAYVHSPARWVWDADMRRGEVGGRAGEALLGAFSAAFRPADRRAAQRVRTLVANSSAVAERIQRWWGRESVVVHPPVDVDAYTPDPSVEREDFFLLAGRLVPYKRPELAVRAATLAGVPLVVAGDGRARADCERVAGPTVRFVGRTTDAEQLDLYRRCRALLMPGVEDFGIVPVEAQATGAPVVAAGAGGALDTVLPGRTGALVGEEPDGAVERWADALRTFDADLDPAAVRAHAEGFSRARFRSRMREVVDAVA</sequence>
<dbReference type="InterPro" id="IPR028098">
    <property type="entry name" value="Glyco_trans_4-like_N"/>
</dbReference>
<dbReference type="Proteomes" id="UP000555552">
    <property type="component" value="Unassembled WGS sequence"/>
</dbReference>
<evidence type="ECO:0000256" key="1">
    <source>
        <dbReference type="ARBA" id="ARBA00022676"/>
    </source>
</evidence>
<dbReference type="RefSeq" id="WP_171204344.1">
    <property type="nucleotide sequence ID" value="NZ_BAAANP010000025.1"/>
</dbReference>
<dbReference type="Gene3D" id="3.40.50.2000">
    <property type="entry name" value="Glycogen Phosphorylase B"/>
    <property type="match status" value="2"/>
</dbReference>
<keyword evidence="6" id="KW-1185">Reference proteome</keyword>
<dbReference type="Pfam" id="PF00534">
    <property type="entry name" value="Glycos_transf_1"/>
    <property type="match status" value="1"/>
</dbReference>
<keyword evidence="2 5" id="KW-0808">Transferase</keyword>
<dbReference type="AlphaFoldDB" id="A0A849BYX6"/>
<keyword evidence="1" id="KW-0328">Glycosyltransferase</keyword>
<comment type="caution">
    <text evidence="5">The sequence shown here is derived from an EMBL/GenBank/DDBJ whole genome shotgun (WGS) entry which is preliminary data.</text>
</comment>
<gene>
    <name evidence="5" type="ORF">HLB09_16285</name>
</gene>
<dbReference type="EMBL" id="JABEMA010000426">
    <property type="protein sequence ID" value="NNH24616.1"/>
    <property type="molecule type" value="Genomic_DNA"/>
</dbReference>
<dbReference type="GO" id="GO:0016757">
    <property type="term" value="F:glycosyltransferase activity"/>
    <property type="evidence" value="ECO:0007669"/>
    <property type="project" value="UniProtKB-KW"/>
</dbReference>
<evidence type="ECO:0000259" key="4">
    <source>
        <dbReference type="Pfam" id="PF13439"/>
    </source>
</evidence>
<dbReference type="SUPFAM" id="SSF53756">
    <property type="entry name" value="UDP-Glycosyltransferase/glycogen phosphorylase"/>
    <property type="match status" value="1"/>
</dbReference>
<dbReference type="Pfam" id="PF13439">
    <property type="entry name" value="Glyco_transf_4"/>
    <property type="match status" value="1"/>
</dbReference>
<feature type="domain" description="Glycosyl transferase family 1" evidence="3">
    <location>
        <begin position="199"/>
        <end position="329"/>
    </location>
</feature>
<protein>
    <submittedName>
        <fullName evidence="5">Glycosyltransferase</fullName>
    </submittedName>
</protein>